<dbReference type="Gene3D" id="2.160.20.10">
    <property type="entry name" value="Single-stranded right-handed beta-helix, Pectin lyase-like"/>
    <property type="match status" value="1"/>
</dbReference>
<feature type="region of interest" description="Disordered" evidence="1">
    <location>
        <begin position="738"/>
        <end position="761"/>
    </location>
</feature>
<dbReference type="Gene3D" id="2.60.40.10">
    <property type="entry name" value="Immunoglobulins"/>
    <property type="match status" value="1"/>
</dbReference>
<protein>
    <submittedName>
        <fullName evidence="2">Uncharacterized protein</fullName>
    </submittedName>
</protein>
<reference evidence="2 3" key="1">
    <citation type="submission" date="2019-12" db="EMBL/GenBank/DDBJ databases">
        <authorList>
            <person name="Kun Z."/>
        </authorList>
    </citation>
    <scope>NUCLEOTIDE SEQUENCE [LARGE SCALE GENOMIC DNA]</scope>
    <source>
        <strain evidence="2 3">YIM 123512</strain>
    </source>
</reference>
<feature type="region of interest" description="Disordered" evidence="1">
    <location>
        <begin position="610"/>
        <end position="636"/>
    </location>
</feature>
<dbReference type="Proteomes" id="UP000473325">
    <property type="component" value="Unassembled WGS sequence"/>
</dbReference>
<evidence type="ECO:0000256" key="1">
    <source>
        <dbReference type="SAM" id="MobiDB-lite"/>
    </source>
</evidence>
<name>A0A6L7EX18_9ACTN</name>
<sequence length="868" mass="88435">MGDQEKLGLATMAAFFRRYVGGEGAFEPYMTGELGGQNATRENAPVNHSYGRQLALAWKSGQTAKLTAKIPAADRDLSDLKALAFDADVNFFDQRNPGADNRGDNTKDVTSAGCTTASPCWPNEKPTSYDPASTSQDFLVAVRDTAGHEATVHAGDPRWGNALQVSTGTNTPNTHIVLEQVRVPLSEFAAQGVDTSSLAAVELRFGEAGTPASGSIQLADLRFQEAASAAPLVLSDGTAPDQGAGYGAPKTGPDPAAELAAYDVTPGEMSLVDTVGTPGAATTWVVDDDRVQCPGASFTSIQRAVDFAAPWDTIVVCEGTYQERSTPVNHASNPVATGALNGLTITKPLKIKGAGADKVTIMPDQSLSTLAGATPYLRDGGGNVITVSRQSLGSTDTNEMFVDISGVTVTAGRTYAEAGIAFFGAAGRVSDSVVGPMKVGSTPAELAAAPHGWGIVKTSLVQGSGPGTVENEVTVADSLVTGYQAGGILFDGASGADGAPSTTARTGTRQHGYVTGTVVRGTAGSPVPQTGVAWTSGTDGFLRGSRVTGNSGYGVRLTDARTEVAGALTASGSVLTGNGVAVANQDAAGTAVRRGAPYVVSGSFLGSADVSAPDADGSPSVTTPDRRDTEPAGVPTAVGSVADVAPTVAIVDPVATTTVSVGDTVLPVVRASDDHAVRSVRLLFDGKAVALATLAPYAFTWTPNAPYAGTSVKVQAEVTDSSGRTTVSDSVTISVKALPTVPGDTTTPTPGDTTTPPVTTVPSVPTVLPTVGTLQVAGVEQKRRRGTAVLTTEVNGAGTVTLSGTKVRSRSVTVGPDLTATVVVKLDAKHRAALRKRGKVKVVVTLTFTPTGGTAVSTTQKVTLRLKR</sequence>
<evidence type="ECO:0000313" key="3">
    <source>
        <dbReference type="Proteomes" id="UP000473325"/>
    </source>
</evidence>
<dbReference type="GO" id="GO:0005975">
    <property type="term" value="P:carbohydrate metabolic process"/>
    <property type="evidence" value="ECO:0007669"/>
    <property type="project" value="UniProtKB-ARBA"/>
</dbReference>
<accession>A0A6L7EX18</accession>
<feature type="region of interest" description="Disordered" evidence="1">
    <location>
        <begin position="234"/>
        <end position="253"/>
    </location>
</feature>
<proteinExistence type="predicted"/>
<organism evidence="2 3">
    <name type="scientific">Nocardioides flavescens</name>
    <dbReference type="NCBI Taxonomy" id="2691959"/>
    <lineage>
        <taxon>Bacteria</taxon>
        <taxon>Bacillati</taxon>
        <taxon>Actinomycetota</taxon>
        <taxon>Actinomycetes</taxon>
        <taxon>Propionibacteriales</taxon>
        <taxon>Nocardioidaceae</taxon>
        <taxon>Nocardioides</taxon>
    </lineage>
</organism>
<gene>
    <name evidence="2" type="ORF">GRQ65_10485</name>
</gene>
<evidence type="ECO:0000313" key="2">
    <source>
        <dbReference type="EMBL" id="MXG89978.1"/>
    </source>
</evidence>
<dbReference type="Pfam" id="PF17957">
    <property type="entry name" value="Big_7"/>
    <property type="match status" value="1"/>
</dbReference>
<dbReference type="AlphaFoldDB" id="A0A6L7EX18"/>
<comment type="caution">
    <text evidence="2">The sequence shown here is derived from an EMBL/GenBank/DDBJ whole genome shotgun (WGS) entry which is preliminary data.</text>
</comment>
<keyword evidence="3" id="KW-1185">Reference proteome</keyword>
<dbReference type="InterPro" id="IPR011050">
    <property type="entry name" value="Pectin_lyase_fold/virulence"/>
</dbReference>
<dbReference type="SUPFAM" id="SSF51126">
    <property type="entry name" value="Pectin lyase-like"/>
    <property type="match status" value="1"/>
</dbReference>
<dbReference type="InterPro" id="IPR012334">
    <property type="entry name" value="Pectin_lyas_fold"/>
</dbReference>
<dbReference type="RefSeq" id="WP_160877888.1">
    <property type="nucleotide sequence ID" value="NZ_WUEK01000005.1"/>
</dbReference>
<dbReference type="InterPro" id="IPR013783">
    <property type="entry name" value="Ig-like_fold"/>
</dbReference>
<dbReference type="EMBL" id="WUEK01000005">
    <property type="protein sequence ID" value="MXG89978.1"/>
    <property type="molecule type" value="Genomic_DNA"/>
</dbReference>